<dbReference type="RefSeq" id="WP_073080597.1">
    <property type="nucleotide sequence ID" value="NZ_FQXV01000011.1"/>
</dbReference>
<dbReference type="OrthoDB" id="9785164at2"/>
<dbReference type="Pfam" id="PF00440">
    <property type="entry name" value="TetR_N"/>
    <property type="match status" value="1"/>
</dbReference>
<dbReference type="GO" id="GO:0000976">
    <property type="term" value="F:transcription cis-regulatory region binding"/>
    <property type="evidence" value="ECO:0007669"/>
    <property type="project" value="TreeGrafter"/>
</dbReference>
<gene>
    <name evidence="4" type="ORF">SAMN02745823_02984</name>
</gene>
<evidence type="ECO:0000256" key="1">
    <source>
        <dbReference type="ARBA" id="ARBA00023125"/>
    </source>
</evidence>
<name>A0A1M5YXZ5_9FIRM</name>
<dbReference type="PANTHER" id="PTHR30055">
    <property type="entry name" value="HTH-TYPE TRANSCRIPTIONAL REGULATOR RUTR"/>
    <property type="match status" value="1"/>
</dbReference>
<evidence type="ECO:0000259" key="3">
    <source>
        <dbReference type="PROSITE" id="PS50977"/>
    </source>
</evidence>
<dbReference type="STRING" id="1123282.SAMN02745823_02984"/>
<accession>A0A1M5YXZ5</accession>
<feature type="DNA-binding region" description="H-T-H motif" evidence="2">
    <location>
        <begin position="38"/>
        <end position="57"/>
    </location>
</feature>
<dbReference type="InterPro" id="IPR009057">
    <property type="entry name" value="Homeodomain-like_sf"/>
</dbReference>
<keyword evidence="5" id="KW-1185">Reference proteome</keyword>
<evidence type="ECO:0000313" key="4">
    <source>
        <dbReference type="EMBL" id="SHI16886.1"/>
    </source>
</evidence>
<dbReference type="EMBL" id="FQXV01000011">
    <property type="protein sequence ID" value="SHI16886.1"/>
    <property type="molecule type" value="Genomic_DNA"/>
</dbReference>
<dbReference type="PANTHER" id="PTHR30055:SF237">
    <property type="entry name" value="TRANSCRIPTIONAL REPRESSOR MCE3R"/>
    <property type="match status" value="1"/>
</dbReference>
<dbReference type="Gene3D" id="1.10.357.10">
    <property type="entry name" value="Tetracycline Repressor, domain 2"/>
    <property type="match status" value="1"/>
</dbReference>
<sequence>MNESPAQYPEKAAPLTTREKILAEALDLFSVRGYDAVSVRDIAGAVGIKESSLYNHFKNKQDIFDSIVREYSGRWEEIFSSLSLTGADRQIVVDERTVAMYKNMTNAQFAAIAGAIFDYYMTDALNVKLRRMLTIEQYGNEDIRALFRRISFDDSIDFQSRLFAALMDAGCFVRADPYILALEFFSPIFLIFYKYDNDPESLARAKALFSRHIGSFTATYGKTPEKEEGAQ</sequence>
<reference evidence="4 5" key="1">
    <citation type="submission" date="2016-11" db="EMBL/GenBank/DDBJ databases">
        <authorList>
            <person name="Jaros S."/>
            <person name="Januszkiewicz K."/>
            <person name="Wedrychowicz H."/>
        </authorList>
    </citation>
    <scope>NUCLEOTIDE SEQUENCE [LARGE SCALE GENOMIC DNA]</scope>
    <source>
        <strain evidence="4 5">DSM 10068</strain>
    </source>
</reference>
<dbReference type="InterPro" id="IPR050109">
    <property type="entry name" value="HTH-type_TetR-like_transc_reg"/>
</dbReference>
<proteinExistence type="predicted"/>
<keyword evidence="1 2" id="KW-0238">DNA-binding</keyword>
<protein>
    <submittedName>
        <fullName evidence="4">Transcriptional regulator, TetR family</fullName>
    </submittedName>
</protein>
<dbReference type="GO" id="GO:0003700">
    <property type="term" value="F:DNA-binding transcription factor activity"/>
    <property type="evidence" value="ECO:0007669"/>
    <property type="project" value="TreeGrafter"/>
</dbReference>
<dbReference type="PRINTS" id="PR00455">
    <property type="entry name" value="HTHTETR"/>
</dbReference>
<organism evidence="4 5">
    <name type="scientific">Sporobacter termitidis DSM 10068</name>
    <dbReference type="NCBI Taxonomy" id="1123282"/>
    <lineage>
        <taxon>Bacteria</taxon>
        <taxon>Bacillati</taxon>
        <taxon>Bacillota</taxon>
        <taxon>Clostridia</taxon>
        <taxon>Eubacteriales</taxon>
        <taxon>Oscillospiraceae</taxon>
        <taxon>Sporobacter</taxon>
    </lineage>
</organism>
<dbReference type="PROSITE" id="PS50977">
    <property type="entry name" value="HTH_TETR_2"/>
    <property type="match status" value="1"/>
</dbReference>
<dbReference type="InterPro" id="IPR001647">
    <property type="entry name" value="HTH_TetR"/>
</dbReference>
<evidence type="ECO:0000313" key="5">
    <source>
        <dbReference type="Proteomes" id="UP000183995"/>
    </source>
</evidence>
<dbReference type="Proteomes" id="UP000183995">
    <property type="component" value="Unassembled WGS sequence"/>
</dbReference>
<dbReference type="SUPFAM" id="SSF46689">
    <property type="entry name" value="Homeodomain-like"/>
    <property type="match status" value="1"/>
</dbReference>
<dbReference type="AlphaFoldDB" id="A0A1M5YXZ5"/>
<evidence type="ECO:0000256" key="2">
    <source>
        <dbReference type="PROSITE-ProRule" id="PRU00335"/>
    </source>
</evidence>
<feature type="domain" description="HTH tetR-type" evidence="3">
    <location>
        <begin position="15"/>
        <end position="75"/>
    </location>
</feature>